<reference evidence="1" key="1">
    <citation type="submission" date="2021-02" db="EMBL/GenBank/DDBJ databases">
        <authorList>
            <person name="Nowell W R."/>
        </authorList>
    </citation>
    <scope>NUCLEOTIDE SEQUENCE</scope>
</reference>
<comment type="caution">
    <text evidence="1">The sequence shown here is derived from an EMBL/GenBank/DDBJ whole genome shotgun (WGS) entry which is preliminary data.</text>
</comment>
<protein>
    <submittedName>
        <fullName evidence="1">Uncharacterized protein</fullName>
    </submittedName>
</protein>
<evidence type="ECO:0000313" key="1">
    <source>
        <dbReference type="EMBL" id="CAF2119123.1"/>
    </source>
</evidence>
<feature type="non-terminal residue" evidence="1">
    <location>
        <position position="1"/>
    </location>
</feature>
<sequence>LVTAEKSALVYEGESTLIELSDFAQYVIQLIT</sequence>
<proteinExistence type="predicted"/>
<dbReference type="EMBL" id="CAJNRE010013550">
    <property type="protein sequence ID" value="CAF2119123.1"/>
    <property type="molecule type" value="Genomic_DNA"/>
</dbReference>
<evidence type="ECO:0000313" key="2">
    <source>
        <dbReference type="Proteomes" id="UP000663824"/>
    </source>
</evidence>
<dbReference type="AlphaFoldDB" id="A0A816VBZ9"/>
<gene>
    <name evidence="1" type="ORF">MBJ925_LOCUS25585</name>
</gene>
<name>A0A816VBZ9_9BILA</name>
<accession>A0A816VBZ9</accession>
<organism evidence="1 2">
    <name type="scientific">Rotaria magnacalcarata</name>
    <dbReference type="NCBI Taxonomy" id="392030"/>
    <lineage>
        <taxon>Eukaryota</taxon>
        <taxon>Metazoa</taxon>
        <taxon>Spiralia</taxon>
        <taxon>Gnathifera</taxon>
        <taxon>Rotifera</taxon>
        <taxon>Eurotatoria</taxon>
        <taxon>Bdelloidea</taxon>
        <taxon>Philodinida</taxon>
        <taxon>Philodinidae</taxon>
        <taxon>Rotaria</taxon>
    </lineage>
</organism>
<dbReference type="Proteomes" id="UP000663824">
    <property type="component" value="Unassembled WGS sequence"/>
</dbReference>